<reference evidence="2 3" key="1">
    <citation type="submission" date="2015-08" db="EMBL/GenBank/DDBJ databases">
        <title>Genome sequencing of Penicillium nordicum.</title>
        <authorList>
            <person name="Nguyen H.D."/>
            <person name="Seifert K.A."/>
        </authorList>
    </citation>
    <scope>NUCLEOTIDE SEQUENCE [LARGE SCALE GENOMIC DNA]</scope>
    <source>
        <strain evidence="2 3">DAOMC 185683</strain>
    </source>
</reference>
<accession>A0A0M8P954</accession>
<dbReference type="AlphaFoldDB" id="A0A0M8P954"/>
<gene>
    <name evidence="2" type="ORF">ACN38_g2925</name>
</gene>
<name>A0A0M8P954_9EURO</name>
<keyword evidence="1" id="KW-1133">Transmembrane helix</keyword>
<keyword evidence="1" id="KW-0472">Membrane</keyword>
<dbReference type="Proteomes" id="UP000037696">
    <property type="component" value="Unassembled WGS sequence"/>
</dbReference>
<sequence>MDLAWNSGNVVIYGTIGKVVIGLFFLLFLPEATKYIPRAADSGSYAQTHDLWVFPFHFSAQALPLFAH</sequence>
<organism evidence="2 3">
    <name type="scientific">Penicillium nordicum</name>
    <dbReference type="NCBI Taxonomy" id="229535"/>
    <lineage>
        <taxon>Eukaryota</taxon>
        <taxon>Fungi</taxon>
        <taxon>Dikarya</taxon>
        <taxon>Ascomycota</taxon>
        <taxon>Pezizomycotina</taxon>
        <taxon>Eurotiomycetes</taxon>
        <taxon>Eurotiomycetidae</taxon>
        <taxon>Eurotiales</taxon>
        <taxon>Aspergillaceae</taxon>
        <taxon>Penicillium</taxon>
    </lineage>
</organism>
<dbReference type="EMBL" id="LHQQ01000033">
    <property type="protein sequence ID" value="KOS46117.1"/>
    <property type="molecule type" value="Genomic_DNA"/>
</dbReference>
<protein>
    <submittedName>
        <fullName evidence="2">Uncharacterized protein</fullName>
    </submittedName>
</protein>
<keyword evidence="1" id="KW-0812">Transmembrane</keyword>
<comment type="caution">
    <text evidence="2">The sequence shown here is derived from an EMBL/GenBank/DDBJ whole genome shotgun (WGS) entry which is preliminary data.</text>
</comment>
<evidence type="ECO:0000256" key="1">
    <source>
        <dbReference type="SAM" id="Phobius"/>
    </source>
</evidence>
<proteinExistence type="predicted"/>
<keyword evidence="3" id="KW-1185">Reference proteome</keyword>
<feature type="transmembrane region" description="Helical" evidence="1">
    <location>
        <begin position="12"/>
        <end position="29"/>
    </location>
</feature>
<evidence type="ECO:0000313" key="3">
    <source>
        <dbReference type="Proteomes" id="UP000037696"/>
    </source>
</evidence>
<evidence type="ECO:0000313" key="2">
    <source>
        <dbReference type="EMBL" id="KOS46117.1"/>
    </source>
</evidence>